<dbReference type="FunFam" id="1.50.10.130:FF:000001">
    <property type="entry name" value="Isoprene synthase, chloroplastic"/>
    <property type="match status" value="1"/>
</dbReference>
<dbReference type="GO" id="GO:0016102">
    <property type="term" value="P:diterpenoid biosynthetic process"/>
    <property type="evidence" value="ECO:0007669"/>
    <property type="project" value="InterPro"/>
</dbReference>
<keyword evidence="4" id="KW-0456">Lyase</keyword>
<dbReference type="InterPro" id="IPR008930">
    <property type="entry name" value="Terpenoid_cyclase/PrenylTrfase"/>
</dbReference>
<dbReference type="GO" id="GO:0120251">
    <property type="term" value="P:hydrocarbon biosynthetic process"/>
    <property type="evidence" value="ECO:0007669"/>
    <property type="project" value="UniProtKB-ARBA"/>
</dbReference>
<dbReference type="InterPro" id="IPR008949">
    <property type="entry name" value="Isoprenoid_synthase_dom_sf"/>
</dbReference>
<evidence type="ECO:0000256" key="6">
    <source>
        <dbReference type="ARBA" id="ARBA00067923"/>
    </source>
</evidence>
<comment type="cofactor">
    <cofactor evidence="1">
        <name>Mg(2+)</name>
        <dbReference type="ChEBI" id="CHEBI:18420"/>
    </cofactor>
</comment>
<feature type="coiled-coil region" evidence="7">
    <location>
        <begin position="405"/>
        <end position="432"/>
    </location>
</feature>
<dbReference type="Proteomes" id="UP001164929">
    <property type="component" value="Chromosome 15"/>
</dbReference>
<comment type="caution">
    <text evidence="10">The sequence shown here is derived from an EMBL/GenBank/DDBJ whole genome shotgun (WGS) entry which is preliminary data.</text>
</comment>
<evidence type="ECO:0000259" key="9">
    <source>
        <dbReference type="Pfam" id="PF03936"/>
    </source>
</evidence>
<reference evidence="10" key="1">
    <citation type="journal article" date="2023" name="Mol. Ecol. Resour.">
        <title>Chromosome-level genome assembly of a triploid poplar Populus alba 'Berolinensis'.</title>
        <authorList>
            <person name="Chen S."/>
            <person name="Yu Y."/>
            <person name="Wang X."/>
            <person name="Wang S."/>
            <person name="Zhang T."/>
            <person name="Zhou Y."/>
            <person name="He R."/>
            <person name="Meng N."/>
            <person name="Wang Y."/>
            <person name="Liu W."/>
            <person name="Liu Z."/>
            <person name="Liu J."/>
            <person name="Guo Q."/>
            <person name="Huang H."/>
            <person name="Sederoff R.R."/>
            <person name="Wang G."/>
            <person name="Qu G."/>
            <person name="Chen S."/>
        </authorList>
    </citation>
    <scope>NUCLEOTIDE SEQUENCE</scope>
    <source>
        <strain evidence="10">SC-2020</strain>
    </source>
</reference>
<dbReference type="SUPFAM" id="SSF48576">
    <property type="entry name" value="Terpenoid synthases"/>
    <property type="match status" value="2"/>
</dbReference>
<feature type="domain" description="Terpene synthase metal-binding" evidence="9">
    <location>
        <begin position="217"/>
        <end position="416"/>
    </location>
</feature>
<dbReference type="SUPFAM" id="SSF48239">
    <property type="entry name" value="Terpenoid cyclases/Protein prenyltransferases"/>
    <property type="match status" value="2"/>
</dbReference>
<organism evidence="10 11">
    <name type="scientific">Populus alba x Populus x berolinensis</name>
    <dbReference type="NCBI Taxonomy" id="444605"/>
    <lineage>
        <taxon>Eukaryota</taxon>
        <taxon>Viridiplantae</taxon>
        <taxon>Streptophyta</taxon>
        <taxon>Embryophyta</taxon>
        <taxon>Tracheophyta</taxon>
        <taxon>Spermatophyta</taxon>
        <taxon>Magnoliopsida</taxon>
        <taxon>eudicotyledons</taxon>
        <taxon>Gunneridae</taxon>
        <taxon>Pentapetalae</taxon>
        <taxon>rosids</taxon>
        <taxon>fabids</taxon>
        <taxon>Malpighiales</taxon>
        <taxon>Salicaceae</taxon>
        <taxon>Saliceae</taxon>
        <taxon>Populus</taxon>
    </lineage>
</organism>
<protein>
    <recommendedName>
        <fullName evidence="6">Isoprene synthase, chloroplastic</fullName>
        <ecNumber evidence="5">4.2.3.27</ecNumber>
    </recommendedName>
</protein>
<proteinExistence type="predicted"/>
<feature type="domain" description="Terpene synthase N-terminal" evidence="8">
    <location>
        <begin position="462"/>
        <end position="530"/>
    </location>
</feature>
<dbReference type="GO" id="GO:0000287">
    <property type="term" value="F:magnesium ion binding"/>
    <property type="evidence" value="ECO:0007669"/>
    <property type="project" value="InterPro"/>
</dbReference>
<evidence type="ECO:0000256" key="2">
    <source>
        <dbReference type="ARBA" id="ARBA00022723"/>
    </source>
</evidence>
<dbReference type="EMBL" id="JAQIZT010000015">
    <property type="protein sequence ID" value="KAJ6970623.1"/>
    <property type="molecule type" value="Genomic_DNA"/>
</dbReference>
<dbReference type="EC" id="4.2.3.27" evidence="5"/>
<dbReference type="InterPro" id="IPR050148">
    <property type="entry name" value="Terpene_synthase-like"/>
</dbReference>
<evidence type="ECO:0000313" key="10">
    <source>
        <dbReference type="EMBL" id="KAJ6970623.1"/>
    </source>
</evidence>
<dbReference type="SFLD" id="SFLDS00005">
    <property type="entry name" value="Isoprenoid_Synthase_Type_I"/>
    <property type="match status" value="1"/>
</dbReference>
<dbReference type="Gene3D" id="1.50.10.130">
    <property type="entry name" value="Terpene synthase, N-terminal domain"/>
    <property type="match status" value="3"/>
</dbReference>
<feature type="domain" description="Terpene synthase N-terminal" evidence="8">
    <location>
        <begin position="9"/>
        <end position="160"/>
    </location>
</feature>
<dbReference type="GO" id="GO:0034009">
    <property type="term" value="F:isoprene synthase activity"/>
    <property type="evidence" value="ECO:0007669"/>
    <property type="project" value="UniProtKB-EC"/>
</dbReference>
<dbReference type="InterPro" id="IPR005630">
    <property type="entry name" value="Terpene_synthase_metal-bd"/>
</dbReference>
<dbReference type="CDD" id="cd00684">
    <property type="entry name" value="Terpene_cyclase_plant_C1"/>
    <property type="match status" value="1"/>
</dbReference>
<dbReference type="InterPro" id="IPR001906">
    <property type="entry name" value="Terpene_synth_N"/>
</dbReference>
<dbReference type="InterPro" id="IPR034741">
    <property type="entry name" value="Terpene_cyclase-like_1_C"/>
</dbReference>
<dbReference type="InterPro" id="IPR044814">
    <property type="entry name" value="Terpene_cyclase_plant_C1"/>
</dbReference>
<dbReference type="FunFam" id="1.10.600.10:FF:000007">
    <property type="entry name" value="Isoprene synthase, chloroplastic"/>
    <property type="match status" value="1"/>
</dbReference>
<keyword evidence="2" id="KW-0479">Metal-binding</keyword>
<name>A0AAD6LNY5_9ROSI</name>
<evidence type="ECO:0000256" key="4">
    <source>
        <dbReference type="ARBA" id="ARBA00023239"/>
    </source>
</evidence>
<dbReference type="Pfam" id="PF01397">
    <property type="entry name" value="Terpene_synth"/>
    <property type="match status" value="2"/>
</dbReference>
<sequence>MQVREAIELQEIEKLREQFKRELLAAASNSSQQLDLIDAIQRLGVAYHFETEIEEALQHIYNNRIDMEDDDLYNTALGFRLLRQHGYNVSCDIFNKFKDDKGYFKQSNDARGILGLYEAAHLAVHGEDILDEALAFTTIHLKSMASSPNCPLTAKVSHALKQPIRRGVPRLESRRYISIYQDEPSCNKTLLRLAKLNFNLVQDLHKEELAEITRWWKGLDFARRLPFARDRVVECFFWIVGVYFEPHYSLARKILTKVTAMTSIIDDIYDVYGTLEELELFTGAIDRWDTKSMDQLPDYMKICYEALLNVYSEIEEKVAKEGLSYRVHYGKEAMKVLVHAYFNEAKWFHENHIPTMEEYMQVALVTSGYFLLATVSFIGMADMVTEQAFDWVFNRPKIVRASETIVREAIELQEIEKLREQFKRELLAAASNSSQQLDLIDAIQRLGVAYHFETEIEEALQHIFNKFKDDKGYFEQSNDARGILGLYEAAHLAVHGEDILDEALAFTTIHLKSMASSPNCPLTAKVSHALKQPIRRGVPRLESRRYISIYQDDPSCSKTLLRLAKLNFNLLQDLHKEELAEITRWWKGLDFARRLPFARDRVVECFFWIVGVYFEPQYSLARKILTKVIAMTSIIDDIYDVYGTLEELELFTGAIDRFVAWKRLFYFIF</sequence>
<dbReference type="Pfam" id="PF03936">
    <property type="entry name" value="Terpene_synth_C"/>
    <property type="match status" value="2"/>
</dbReference>
<dbReference type="Gene3D" id="1.10.600.10">
    <property type="entry name" value="Farnesyl Diphosphate Synthase"/>
    <property type="match status" value="2"/>
</dbReference>
<dbReference type="SFLD" id="SFLDG01014">
    <property type="entry name" value="Terpene_Cyclase_Like_1_N-term"/>
    <property type="match status" value="1"/>
</dbReference>
<dbReference type="InterPro" id="IPR036965">
    <property type="entry name" value="Terpene_synth_N_sf"/>
</dbReference>
<dbReference type="PANTHER" id="PTHR31225">
    <property type="entry name" value="OS04G0344100 PROTEIN-RELATED"/>
    <property type="match status" value="1"/>
</dbReference>
<keyword evidence="7" id="KW-0175">Coiled coil</keyword>
<dbReference type="PANTHER" id="PTHR31225:SF251">
    <property type="entry name" value="(-)-GERMACRENE D SYNTHASE-LIKE ISOFORM X2"/>
    <property type="match status" value="1"/>
</dbReference>
<evidence type="ECO:0000259" key="8">
    <source>
        <dbReference type="Pfam" id="PF01397"/>
    </source>
</evidence>
<evidence type="ECO:0000256" key="5">
    <source>
        <dbReference type="ARBA" id="ARBA00066664"/>
    </source>
</evidence>
<dbReference type="AlphaFoldDB" id="A0AAD6LNY5"/>
<evidence type="ECO:0000313" key="11">
    <source>
        <dbReference type="Proteomes" id="UP001164929"/>
    </source>
</evidence>
<evidence type="ECO:0000256" key="1">
    <source>
        <dbReference type="ARBA" id="ARBA00001946"/>
    </source>
</evidence>
<keyword evidence="11" id="KW-1185">Reference proteome</keyword>
<evidence type="ECO:0000256" key="3">
    <source>
        <dbReference type="ARBA" id="ARBA00022842"/>
    </source>
</evidence>
<gene>
    <name evidence="10" type="ORF">NC653_035031</name>
</gene>
<dbReference type="SFLD" id="SFLDG01019">
    <property type="entry name" value="Terpene_Cyclase_Like_1_C_Termi"/>
    <property type="match status" value="1"/>
</dbReference>
<evidence type="ECO:0000256" key="7">
    <source>
        <dbReference type="SAM" id="Coils"/>
    </source>
</evidence>
<keyword evidence="3" id="KW-0460">Magnesium</keyword>
<accession>A0AAD6LNY5</accession>
<feature type="domain" description="Terpene synthase metal-binding" evidence="9">
    <location>
        <begin position="587"/>
        <end position="658"/>
    </location>
</feature>